<evidence type="ECO:0000313" key="1">
    <source>
        <dbReference type="EMBL" id="API58866.1"/>
    </source>
</evidence>
<dbReference type="AlphaFoldDB" id="A0A1L3ZT96"/>
<protein>
    <submittedName>
        <fullName evidence="1">Uncharacterized protein</fullName>
    </submittedName>
</protein>
<dbReference type="KEGG" id="sphj:BSL82_05695"/>
<reference evidence="2" key="1">
    <citation type="submission" date="2016-11" db="EMBL/GenBank/DDBJ databases">
        <title>Complete Genome Sequence of alachlor-degrading Sphingomonas sp. strain JJ-A5.</title>
        <authorList>
            <person name="Lee H."/>
            <person name="Ka J.-O."/>
        </authorList>
    </citation>
    <scope>NUCLEOTIDE SEQUENCE [LARGE SCALE GENOMIC DNA]</scope>
    <source>
        <strain evidence="2">JJ-A5</strain>
    </source>
</reference>
<gene>
    <name evidence="1" type="ORF">BSL82_05695</name>
</gene>
<sequence length="166" mass="16254">MTVSANVFAGIEGALTSARDGGDAVQPFNEGLSKLFTDGTGAGQANGVYIDDFSIEASGTLSIDLSGSLEDAHGNALVFTAIKAILLIADAANTNNVILGNVANGFVGPFGAATESLTVPPGGCVLLSNPSAAGWAVTAGTVDLIKLANSSSGSAVGGTIVILGEV</sequence>
<dbReference type="Proteomes" id="UP000182063">
    <property type="component" value="Chromosome"/>
</dbReference>
<evidence type="ECO:0000313" key="2">
    <source>
        <dbReference type="Proteomes" id="UP000182063"/>
    </source>
</evidence>
<dbReference type="RefSeq" id="WP_072596419.1">
    <property type="nucleotide sequence ID" value="NZ_CP018221.1"/>
</dbReference>
<proteinExistence type="predicted"/>
<dbReference type="OrthoDB" id="7605430at2"/>
<name>A0A1L3ZT96_9SPHN</name>
<keyword evidence="2" id="KW-1185">Reference proteome</keyword>
<dbReference type="EMBL" id="CP018221">
    <property type="protein sequence ID" value="API58866.1"/>
    <property type="molecule type" value="Genomic_DNA"/>
</dbReference>
<accession>A0A1L3ZT96</accession>
<dbReference type="STRING" id="1921510.BSL82_05695"/>
<organism evidence="1 2">
    <name type="scientific">Tardibacter chloracetimidivorans</name>
    <dbReference type="NCBI Taxonomy" id="1921510"/>
    <lineage>
        <taxon>Bacteria</taxon>
        <taxon>Pseudomonadati</taxon>
        <taxon>Pseudomonadota</taxon>
        <taxon>Alphaproteobacteria</taxon>
        <taxon>Sphingomonadales</taxon>
        <taxon>Sphingomonadaceae</taxon>
        <taxon>Tardibacter</taxon>
    </lineage>
</organism>